<evidence type="ECO:0000313" key="1">
    <source>
        <dbReference type="EMBL" id="MFD0925996.1"/>
    </source>
</evidence>
<name>A0ABW3G6K1_9NOCA</name>
<proteinExistence type="predicted"/>
<dbReference type="RefSeq" id="WP_253646096.1">
    <property type="nucleotide sequence ID" value="NZ_BAAAMO010000002.1"/>
</dbReference>
<evidence type="ECO:0000313" key="2">
    <source>
        <dbReference type="Proteomes" id="UP001597068"/>
    </source>
</evidence>
<organism evidence="1 2">
    <name type="scientific">Williamsia deligens</name>
    <dbReference type="NCBI Taxonomy" id="321325"/>
    <lineage>
        <taxon>Bacteria</taxon>
        <taxon>Bacillati</taxon>
        <taxon>Actinomycetota</taxon>
        <taxon>Actinomycetes</taxon>
        <taxon>Mycobacteriales</taxon>
        <taxon>Nocardiaceae</taxon>
        <taxon>Williamsia</taxon>
    </lineage>
</organism>
<dbReference type="Proteomes" id="UP001597068">
    <property type="component" value="Unassembled WGS sequence"/>
</dbReference>
<comment type="caution">
    <text evidence="1">The sequence shown here is derived from an EMBL/GenBank/DDBJ whole genome shotgun (WGS) entry which is preliminary data.</text>
</comment>
<reference evidence="2" key="1">
    <citation type="journal article" date="2019" name="Int. J. Syst. Evol. Microbiol.">
        <title>The Global Catalogue of Microorganisms (GCM) 10K type strain sequencing project: providing services to taxonomists for standard genome sequencing and annotation.</title>
        <authorList>
            <consortium name="The Broad Institute Genomics Platform"/>
            <consortium name="The Broad Institute Genome Sequencing Center for Infectious Disease"/>
            <person name="Wu L."/>
            <person name="Ma J."/>
        </authorList>
    </citation>
    <scope>NUCLEOTIDE SEQUENCE [LARGE SCALE GENOMIC DNA]</scope>
    <source>
        <strain evidence="2">CCUG 50873</strain>
    </source>
</reference>
<sequence>MNRQSRASRWLKVLENSQNMTEQILRSFAAFASAGNSIPVQGQQLLVIHLADPINLIAEADPPMAGTVLKSQLEDVIEAAAGLRTGRTFDADIKTLLDAVRVVVPVLQATVVDEVEVVEDLIAELERTFMISLFMSMSAHFPSTQRVEGWEQQHKRFLEGGRSRDIGHYFSFRANVPAETSPMQAALIPEERRFYANTPGPGRVHMQHFISAINSGTNLAIAGGGFGETEYYPEMQSIEYAQWFTYMHAIWDEQFRPRLAEFFNRSLPEPDALGKNDITSDFFGDIRLIRNDFVHHYGEADSATKLRVIPWKFNKGDPIQVRYEQMIDLVDLFPREKLAVQPTRQPKKRTPLLGSVDIDLVARLKAALEADKTLDRNEVNDQLVRDWLDPR</sequence>
<protein>
    <submittedName>
        <fullName evidence="1">Uncharacterized protein</fullName>
    </submittedName>
</protein>
<accession>A0ABW3G6K1</accession>
<gene>
    <name evidence="1" type="ORF">ACFQ04_09630</name>
</gene>
<keyword evidence="2" id="KW-1185">Reference proteome</keyword>
<dbReference type="EMBL" id="JBHTIL010000001">
    <property type="protein sequence ID" value="MFD0925996.1"/>
    <property type="molecule type" value="Genomic_DNA"/>
</dbReference>